<dbReference type="PANTHER" id="PTHR48104:SF30">
    <property type="entry name" value="METACASPASE-1"/>
    <property type="match status" value="1"/>
</dbReference>
<dbReference type="GO" id="GO:0006508">
    <property type="term" value="P:proteolysis"/>
    <property type="evidence" value="ECO:0007669"/>
    <property type="project" value="TreeGrafter"/>
</dbReference>
<keyword evidence="4" id="KW-1185">Reference proteome</keyword>
<comment type="caution">
    <text evidence="3">The sequence shown here is derived from an EMBL/GenBank/DDBJ whole genome shotgun (WGS) entry which is preliminary data.</text>
</comment>
<name>A0AAD7KGL2_9AGAR</name>
<dbReference type="AlphaFoldDB" id="A0AAD7KGL2"/>
<feature type="compositionally biased region" description="Basic and acidic residues" evidence="2">
    <location>
        <begin position="282"/>
        <end position="292"/>
    </location>
</feature>
<feature type="region of interest" description="Disordered" evidence="2">
    <location>
        <begin position="282"/>
        <end position="312"/>
    </location>
</feature>
<gene>
    <name evidence="3" type="ORF">DFH07DRAFT_948249</name>
</gene>
<sequence>MPICTISSLVELSLTLFTAHFARKKALLIGIKSGEKELLEGPHEAVQRFRTLLLTDKFGFEDENITMMIDDSGAGLQPTKANILAKLKTFLDGQRPGDIFYHADAGHAKQSICLDGTEEDNLDEFIITCDCPKNGYTTIRDDVLHEYLVKPLAPSSSLIAFLDTCHSETLLDLMHYRCNRPSRVRRALRRLREITGVPSSSLGGISGTSTKFCSGYCPRMNTSTHNPNVVRELPRFLRVPMDFPEQEYAPTLKMLMRALTKNAKSVYRAAKRYMEQKSLDKARAKQNAKENENENEVALVAEDSDDSEDEVSKVTKWAPQVRDIFAPSGLYEY</sequence>
<evidence type="ECO:0000256" key="2">
    <source>
        <dbReference type="SAM" id="MobiDB-lite"/>
    </source>
</evidence>
<dbReference type="PANTHER" id="PTHR48104">
    <property type="entry name" value="METACASPASE-4"/>
    <property type="match status" value="1"/>
</dbReference>
<accession>A0AAD7KGL2</accession>
<evidence type="ECO:0000313" key="3">
    <source>
        <dbReference type="EMBL" id="KAJ7785170.1"/>
    </source>
</evidence>
<dbReference type="Proteomes" id="UP001215280">
    <property type="component" value="Unassembled WGS sequence"/>
</dbReference>
<dbReference type="GO" id="GO:0004197">
    <property type="term" value="F:cysteine-type endopeptidase activity"/>
    <property type="evidence" value="ECO:0007669"/>
    <property type="project" value="TreeGrafter"/>
</dbReference>
<dbReference type="GO" id="GO:0005737">
    <property type="term" value="C:cytoplasm"/>
    <property type="evidence" value="ECO:0007669"/>
    <property type="project" value="TreeGrafter"/>
</dbReference>
<evidence type="ECO:0000256" key="1">
    <source>
        <dbReference type="ARBA" id="ARBA00009005"/>
    </source>
</evidence>
<evidence type="ECO:0000313" key="4">
    <source>
        <dbReference type="Proteomes" id="UP001215280"/>
    </source>
</evidence>
<comment type="similarity">
    <text evidence="1">Belongs to the peptidase C14B family.</text>
</comment>
<proteinExistence type="inferred from homology"/>
<organism evidence="3 4">
    <name type="scientific">Mycena maculata</name>
    <dbReference type="NCBI Taxonomy" id="230809"/>
    <lineage>
        <taxon>Eukaryota</taxon>
        <taxon>Fungi</taxon>
        <taxon>Dikarya</taxon>
        <taxon>Basidiomycota</taxon>
        <taxon>Agaricomycotina</taxon>
        <taxon>Agaricomycetes</taxon>
        <taxon>Agaricomycetidae</taxon>
        <taxon>Agaricales</taxon>
        <taxon>Marasmiineae</taxon>
        <taxon>Mycenaceae</taxon>
        <taxon>Mycena</taxon>
    </lineage>
</organism>
<dbReference type="Gene3D" id="3.40.50.12660">
    <property type="match status" value="1"/>
</dbReference>
<protein>
    <submittedName>
        <fullName evidence="3">Caspase domain-containing protein</fullName>
    </submittedName>
</protein>
<reference evidence="3" key="1">
    <citation type="submission" date="2023-03" db="EMBL/GenBank/DDBJ databases">
        <title>Massive genome expansion in bonnet fungi (Mycena s.s.) driven by repeated elements and novel gene families across ecological guilds.</title>
        <authorList>
            <consortium name="Lawrence Berkeley National Laboratory"/>
            <person name="Harder C.B."/>
            <person name="Miyauchi S."/>
            <person name="Viragh M."/>
            <person name="Kuo A."/>
            <person name="Thoen E."/>
            <person name="Andreopoulos B."/>
            <person name="Lu D."/>
            <person name="Skrede I."/>
            <person name="Drula E."/>
            <person name="Henrissat B."/>
            <person name="Morin E."/>
            <person name="Kohler A."/>
            <person name="Barry K."/>
            <person name="LaButti K."/>
            <person name="Morin E."/>
            <person name="Salamov A."/>
            <person name="Lipzen A."/>
            <person name="Mereny Z."/>
            <person name="Hegedus B."/>
            <person name="Baldrian P."/>
            <person name="Stursova M."/>
            <person name="Weitz H."/>
            <person name="Taylor A."/>
            <person name="Grigoriev I.V."/>
            <person name="Nagy L.G."/>
            <person name="Martin F."/>
            <person name="Kauserud H."/>
        </authorList>
    </citation>
    <scope>NUCLEOTIDE SEQUENCE</scope>
    <source>
        <strain evidence="3">CBHHK188m</strain>
    </source>
</reference>
<dbReference type="InterPro" id="IPR050452">
    <property type="entry name" value="Metacaspase"/>
</dbReference>
<dbReference type="EMBL" id="JARJLG010000001">
    <property type="protein sequence ID" value="KAJ7785170.1"/>
    <property type="molecule type" value="Genomic_DNA"/>
</dbReference>